<sequence length="157" mass="16977">MKNKLALTCLMSVCLLGHAMAADFPENARTVSANEAGKTTVLTNEQVVQGKKLFVDKCSSCHAGGNTKTNPNVGLSLKTLALATPRRDNLAGLVDYMRNPTTYDGEIEISELHPSTKSADVFPEMRNITEDDLHALAGYMLVAPQLNKNWGGRSDGR</sequence>
<evidence type="ECO:0000256" key="6">
    <source>
        <dbReference type="ARBA" id="ARBA00022723"/>
    </source>
</evidence>
<dbReference type="InterPro" id="IPR009056">
    <property type="entry name" value="Cyt_c-like_dom"/>
</dbReference>
<dbReference type="PIRSF" id="PIRSF005890">
    <property type="entry name" value="Phot_II_cyt_c550"/>
    <property type="match status" value="1"/>
</dbReference>
<protein>
    <submittedName>
        <fullName evidence="15">Photosystem II cytochrome c550</fullName>
    </submittedName>
</protein>
<dbReference type="GO" id="GO:0042651">
    <property type="term" value="C:thylakoid membrane"/>
    <property type="evidence" value="ECO:0007669"/>
    <property type="project" value="InterPro"/>
</dbReference>
<dbReference type="GO" id="GO:0020037">
    <property type="term" value="F:heme binding"/>
    <property type="evidence" value="ECO:0007669"/>
    <property type="project" value="InterPro"/>
</dbReference>
<keyword evidence="7" id="KW-0249">Electron transport</keyword>
<dbReference type="EMBL" id="CAADGH010000090">
    <property type="protein sequence ID" value="VFK77015.1"/>
    <property type="molecule type" value="Genomic_DNA"/>
</dbReference>
<keyword evidence="4" id="KW-0602">Photosynthesis</keyword>
<evidence type="ECO:0000256" key="12">
    <source>
        <dbReference type="PROSITE-ProRule" id="PRU00433"/>
    </source>
</evidence>
<dbReference type="InterPro" id="IPR029490">
    <property type="entry name" value="Cytochrom_C550"/>
</dbReference>
<keyword evidence="5 12" id="KW-0349">Heme</keyword>
<feature type="domain" description="Cytochrome c" evidence="14">
    <location>
        <begin position="45"/>
        <end position="144"/>
    </location>
</feature>
<dbReference type="InterPro" id="IPR016003">
    <property type="entry name" value="PsbV_cyt_c550-like"/>
</dbReference>
<reference evidence="15" key="1">
    <citation type="submission" date="2019-02" db="EMBL/GenBank/DDBJ databases">
        <authorList>
            <person name="Gruber-Vodicka R. H."/>
            <person name="Seah K. B. B."/>
        </authorList>
    </citation>
    <scope>NUCLEOTIDE SEQUENCE</scope>
    <source>
        <strain evidence="16">BECK_BZ198</strain>
        <strain evidence="15">BECK_BZ199</strain>
    </source>
</reference>
<organism evidence="15">
    <name type="scientific">Candidatus Kentrum sp. MB</name>
    <dbReference type="NCBI Taxonomy" id="2138164"/>
    <lineage>
        <taxon>Bacteria</taxon>
        <taxon>Pseudomonadati</taxon>
        <taxon>Pseudomonadota</taxon>
        <taxon>Gammaproteobacteria</taxon>
        <taxon>Candidatus Kentrum</taxon>
    </lineage>
</organism>
<dbReference type="AlphaFoldDB" id="A0A450Y019"/>
<dbReference type="EMBL" id="CAADFQ010000088">
    <property type="protein sequence ID" value="VFK34874.1"/>
    <property type="molecule type" value="Genomic_DNA"/>
</dbReference>
<dbReference type="SUPFAM" id="SSF46626">
    <property type="entry name" value="Cytochrome c"/>
    <property type="match status" value="1"/>
</dbReference>
<dbReference type="HAMAP" id="MF_01378">
    <property type="entry name" value="PSII_Cyt550"/>
    <property type="match status" value="1"/>
</dbReference>
<dbReference type="GO" id="GO:0009055">
    <property type="term" value="F:electron transfer activity"/>
    <property type="evidence" value="ECO:0007669"/>
    <property type="project" value="InterPro"/>
</dbReference>
<evidence type="ECO:0000256" key="8">
    <source>
        <dbReference type="ARBA" id="ARBA00023004"/>
    </source>
</evidence>
<gene>
    <name evidence="16" type="ORF">BECKMB1821H_GA0114242_10906</name>
    <name evidence="15" type="ORF">BECKMB1821I_GA0114274_10886</name>
</gene>
<keyword evidence="10" id="KW-0472">Membrane</keyword>
<dbReference type="InterPro" id="IPR017851">
    <property type="entry name" value="PsbV_cyt_c550"/>
</dbReference>
<dbReference type="GO" id="GO:0015979">
    <property type="term" value="P:photosynthesis"/>
    <property type="evidence" value="ECO:0007669"/>
    <property type="project" value="UniProtKB-KW"/>
</dbReference>
<keyword evidence="13" id="KW-0732">Signal</keyword>
<name>A0A450Y019_9GAMM</name>
<keyword evidence="3" id="KW-0813">Transport</keyword>
<evidence type="ECO:0000256" key="11">
    <source>
        <dbReference type="ARBA" id="ARBA00023276"/>
    </source>
</evidence>
<evidence type="ECO:0000256" key="7">
    <source>
        <dbReference type="ARBA" id="ARBA00022982"/>
    </source>
</evidence>
<dbReference type="Pfam" id="PF14495">
    <property type="entry name" value="Cytochrom_C550"/>
    <property type="match status" value="1"/>
</dbReference>
<dbReference type="InterPro" id="IPR036909">
    <property type="entry name" value="Cyt_c-like_dom_sf"/>
</dbReference>
<feature type="chain" id="PRO_5033823141" evidence="13">
    <location>
        <begin position="22"/>
        <end position="157"/>
    </location>
</feature>
<evidence type="ECO:0000256" key="5">
    <source>
        <dbReference type="ARBA" id="ARBA00022617"/>
    </source>
</evidence>
<dbReference type="NCBIfam" id="TIGR03045">
    <property type="entry name" value="PS_II_C550"/>
    <property type="match status" value="1"/>
</dbReference>
<evidence type="ECO:0000259" key="14">
    <source>
        <dbReference type="PROSITE" id="PS51007"/>
    </source>
</evidence>
<accession>A0A450Y019</accession>
<evidence type="ECO:0000256" key="3">
    <source>
        <dbReference type="ARBA" id="ARBA00022448"/>
    </source>
</evidence>
<keyword evidence="11" id="KW-0604">Photosystem II</keyword>
<evidence type="ECO:0000256" key="1">
    <source>
        <dbReference type="ARBA" id="ARBA00004170"/>
    </source>
</evidence>
<dbReference type="GO" id="GO:0005506">
    <property type="term" value="F:iron ion binding"/>
    <property type="evidence" value="ECO:0007669"/>
    <property type="project" value="InterPro"/>
</dbReference>
<comment type="similarity">
    <text evidence="2">Belongs to the cytochrome c family. PsbV subfamily.</text>
</comment>
<evidence type="ECO:0000313" key="15">
    <source>
        <dbReference type="EMBL" id="VFK34874.1"/>
    </source>
</evidence>
<dbReference type="GO" id="GO:0022904">
    <property type="term" value="P:respiratory electron transport chain"/>
    <property type="evidence" value="ECO:0007669"/>
    <property type="project" value="InterPro"/>
</dbReference>
<keyword evidence="6 12" id="KW-0479">Metal-binding</keyword>
<evidence type="ECO:0000256" key="10">
    <source>
        <dbReference type="ARBA" id="ARBA00023136"/>
    </source>
</evidence>
<keyword evidence="8 12" id="KW-0408">Iron</keyword>
<feature type="signal peptide" evidence="13">
    <location>
        <begin position="1"/>
        <end position="21"/>
    </location>
</feature>
<keyword evidence="9" id="KW-0793">Thylakoid</keyword>
<dbReference type="Gene3D" id="1.10.760.10">
    <property type="entry name" value="Cytochrome c-like domain"/>
    <property type="match status" value="1"/>
</dbReference>
<evidence type="ECO:0000256" key="13">
    <source>
        <dbReference type="SAM" id="SignalP"/>
    </source>
</evidence>
<evidence type="ECO:0000256" key="9">
    <source>
        <dbReference type="ARBA" id="ARBA00023078"/>
    </source>
</evidence>
<dbReference type="PROSITE" id="PS51007">
    <property type="entry name" value="CYTC"/>
    <property type="match status" value="1"/>
</dbReference>
<evidence type="ECO:0000256" key="4">
    <source>
        <dbReference type="ARBA" id="ARBA00022531"/>
    </source>
</evidence>
<evidence type="ECO:0000256" key="2">
    <source>
        <dbReference type="ARBA" id="ARBA00010433"/>
    </source>
</evidence>
<dbReference type="GO" id="GO:0009523">
    <property type="term" value="C:photosystem II"/>
    <property type="evidence" value="ECO:0007669"/>
    <property type="project" value="UniProtKB-KW"/>
</dbReference>
<evidence type="ECO:0000313" key="16">
    <source>
        <dbReference type="EMBL" id="VFK77015.1"/>
    </source>
</evidence>
<proteinExistence type="inferred from homology"/>
<comment type="subcellular location">
    <subcellularLocation>
        <location evidence="1">Membrane</location>
        <topology evidence="1">Peripheral membrane protein</topology>
    </subcellularLocation>
</comment>